<evidence type="ECO:0007829" key="9">
    <source>
        <dbReference type="PeptideAtlas" id="Q8MPT2"/>
    </source>
</evidence>
<dbReference type="SUPFAM" id="SSF50044">
    <property type="entry name" value="SH3-domain"/>
    <property type="match status" value="1"/>
</dbReference>
<comment type="interaction">
    <interactant intactId="EBI-2315635">
        <id>Q8MPT2</id>
    </interactant>
    <interactant intactId="EBI-319610">
        <id>G5EDS1</id>
        <label>vab-3</label>
    </interactant>
    <organismsDiffer>false</organismsDiffer>
    <experiments>7</experiments>
</comment>
<dbReference type="GO" id="GO:0005096">
    <property type="term" value="F:GTPase activator activity"/>
    <property type="evidence" value="ECO:0007669"/>
    <property type="project" value="InterPro"/>
</dbReference>
<proteinExistence type="evidence at protein level"/>
<dbReference type="InterPro" id="IPR000198">
    <property type="entry name" value="RhoGAP_dom"/>
</dbReference>
<dbReference type="HOGENOM" id="CLU_011532_0_0_1"/>
<comment type="interaction">
    <interactant intactId="EBI-2315635">
        <id>Q8MPT2</id>
    </interactant>
    <interactant intactId="EBI-313979">
        <id>P91419</id>
        <label>abu-11</label>
    </interactant>
    <organismsDiffer>false</organismsDiffer>
    <experiments>3</experiments>
</comment>
<dbReference type="Gene3D" id="1.10.555.10">
    <property type="entry name" value="Rho GTPase activation protein"/>
    <property type="match status" value="1"/>
</dbReference>
<dbReference type="InterPro" id="IPR001452">
    <property type="entry name" value="SH3_domain"/>
</dbReference>
<comment type="interaction">
    <interactant intactId="EBI-2315635">
        <id>Q8MPT2</id>
    </interactant>
    <interactant intactId="EBI-320880">
        <id>O16299</id>
        <label>figl-1</label>
    </interactant>
    <organismsDiffer>false</organismsDiffer>
    <experiments>5</experiments>
</comment>
<dbReference type="IntAct" id="Q8MPT2">
    <property type="interactions" value="27"/>
</dbReference>
<dbReference type="Gene3D" id="2.30.30.40">
    <property type="entry name" value="SH3 Domains"/>
    <property type="match status" value="1"/>
</dbReference>
<dbReference type="PeptideAtlas" id="Q8MPT2"/>
<comment type="interaction">
    <interactant intactId="EBI-2315635">
        <id>Q8MPT2</id>
    </interactant>
    <interactant intactId="EBI-2315779">
        <id>O02174</id>
        <label>zfp-3</label>
    </interactant>
    <organismsDiffer>false</organismsDiffer>
    <experiments>6</experiments>
</comment>
<dbReference type="SMART" id="SM00324">
    <property type="entry name" value="RhoGAP"/>
    <property type="match status" value="1"/>
</dbReference>
<dbReference type="FunFam" id="1.10.555.10:FF:000006">
    <property type="entry name" value="Rho GTPase activating protein 26"/>
    <property type="match status" value="1"/>
</dbReference>
<dbReference type="WormBase" id="T04C9.1c">
    <property type="protein sequence ID" value="CE34595"/>
    <property type="gene ID" value="WBGene00020209"/>
</dbReference>
<comment type="interaction">
    <interactant intactId="EBI-2315635">
        <id>Q8MPT2</id>
    </interactant>
    <interactant intactId="EBI-317562">
        <id>Q17865</id>
        <label>C09G1.4</label>
    </interactant>
    <organismsDiffer>false</organismsDiffer>
    <experiments>6</experiments>
</comment>
<dbReference type="PROSITE" id="PS50238">
    <property type="entry name" value="RHOGAP"/>
    <property type="match status" value="1"/>
</dbReference>
<dbReference type="AGR" id="WB:WBGene00020209"/>
<dbReference type="FunFam" id="2.30.30.40:FF:000055">
    <property type="entry name" value="rho GTPase-activating protein 26 isoform X1"/>
    <property type="match status" value="1"/>
</dbReference>
<keyword evidence="9" id="KW-1267">Proteomics identification</keyword>
<dbReference type="Bgee" id="WBGene00020209">
    <property type="expression patterns" value="Expressed in larva and 4 other cell types or tissues"/>
</dbReference>
<organism evidence="6 7">
    <name type="scientific">Caenorhabditis elegans</name>
    <dbReference type="NCBI Taxonomy" id="6239"/>
    <lineage>
        <taxon>Eukaryota</taxon>
        <taxon>Metazoa</taxon>
        <taxon>Ecdysozoa</taxon>
        <taxon>Nematoda</taxon>
        <taxon>Chromadorea</taxon>
        <taxon>Rhabditida</taxon>
        <taxon>Rhabditina</taxon>
        <taxon>Rhabditomorpha</taxon>
        <taxon>Rhabditoidea</taxon>
        <taxon>Rhabditidae</taxon>
        <taxon>Peloderinae</taxon>
        <taxon>Caenorhabditis</taxon>
    </lineage>
</organism>
<comment type="interaction">
    <interactant intactId="EBI-2315635">
        <id>Q8MPT2</id>
    </interactant>
    <interactant intactId="EBI-2315745">
        <id>Q9TYX9</id>
        <label>M57.1</label>
    </interactant>
    <organismsDiffer>false</organismsDiffer>
    <experiments>4</experiments>
</comment>
<evidence type="ECO:0000313" key="8">
    <source>
        <dbReference type="WormBase" id="T04C9.1c"/>
    </source>
</evidence>
<dbReference type="GeneID" id="175849"/>
<comment type="interaction">
    <interactant intactId="EBI-2315635">
        <id>Q8MPT2</id>
    </interactant>
    <interactant intactId="EBI-2315681">
        <id>Q9N4G4</id>
        <label>sop-3</label>
    </interactant>
    <organismsDiffer>false</organismsDiffer>
    <experiments>6</experiments>
</comment>
<dbReference type="Pfam" id="PF00620">
    <property type="entry name" value="RhoGAP"/>
    <property type="match status" value="1"/>
</dbReference>
<feature type="domain" description="SH3" evidence="4">
    <location>
        <begin position="416"/>
        <end position="475"/>
    </location>
</feature>
<dbReference type="KEGG" id="cel:CELE_T04C9.1"/>
<dbReference type="SMART" id="SM00326">
    <property type="entry name" value="SH3"/>
    <property type="match status" value="1"/>
</dbReference>
<sequence>MSVYEKQRSSSFGDNTQQMYAMAQHHHQTMGASPRKFNITDGLRSFHKASAFLPGFVVDNCNAQLDDIGFEFVQQCIDILEESGIHEQGVYRNCGVTSKVQKMMMLGLDRRKASEKGGLNLRDDEWETKTISSAVKTFLRNLPEPLMTFELHNVFINAAKMGDATMRIDHIHFYVHQLPAQHLRMLEIVVRHLKRVADLSNENLMTVSNLGVCFGPTLLRPKEETVAAIMDIKFCNVVVEVLISNYDKIFKSKPKSSFGSAVPPKPDHHTSYDNGRPLATRSFGVGSKIVRSTQVVSSSYSRGMQKRDAMYPSEIARHGIGFDVGELGDFQIENNRSPLTSPTGIAPLASGSIEEIDEVAKKERNSSDSLNSLGSFGSVGDESTATVVAAPDGFGKSIVKPKYSVSYASTYNRIPADSRRVKTLYACTPDHHSELSFEPGQIITNVYESNEDGWLVGTLNGKTGLIPSNYVEPLP</sequence>
<evidence type="ECO:0000313" key="7">
    <source>
        <dbReference type="Proteomes" id="UP000001940"/>
    </source>
</evidence>
<evidence type="ECO:0000256" key="1">
    <source>
        <dbReference type="ARBA" id="ARBA00022443"/>
    </source>
</evidence>
<comment type="interaction">
    <interactant intactId="EBI-2315635">
        <id>Q8MPT2</id>
    </interactant>
    <interactant intactId="EBI-2315811">
        <id>Q86PI8</id>
    </interactant>
    <organismsDiffer>false</organismsDiffer>
    <experiments>5</experiments>
</comment>
<evidence type="ECO:0000256" key="3">
    <source>
        <dbReference type="SAM" id="MobiDB-lite"/>
    </source>
</evidence>
<feature type="region of interest" description="Disordered" evidence="3">
    <location>
        <begin position="254"/>
        <end position="277"/>
    </location>
</feature>
<dbReference type="InterPro" id="IPR036028">
    <property type="entry name" value="SH3-like_dom_sf"/>
</dbReference>
<dbReference type="CTD" id="175849"/>
<evidence type="ECO:0000313" key="6">
    <source>
        <dbReference type="EMBL" id="CCD69974.1"/>
    </source>
</evidence>
<reference evidence="6 7" key="1">
    <citation type="journal article" date="1998" name="Science">
        <title>Genome sequence of the nematode C. elegans: a platform for investigating biology.</title>
        <authorList>
            <consortium name="The C. elegans sequencing consortium"/>
            <person name="Sulson J.E."/>
            <person name="Waterston R."/>
        </authorList>
    </citation>
    <scope>NUCLEOTIDE SEQUENCE [LARGE SCALE GENOMIC DNA]</scope>
    <source>
        <strain evidence="6 7">Bristol N2</strain>
    </source>
</reference>
<dbReference type="GO" id="GO:0007165">
    <property type="term" value="P:signal transduction"/>
    <property type="evidence" value="ECO:0007669"/>
    <property type="project" value="InterPro"/>
</dbReference>
<dbReference type="Pfam" id="PF14604">
    <property type="entry name" value="SH3_9"/>
    <property type="match status" value="1"/>
</dbReference>
<dbReference type="Proteomes" id="UP000001940">
    <property type="component" value="Chromosome III"/>
</dbReference>
<dbReference type="UCSC" id="T04C9.1a">
    <property type="organism name" value="c. elegans"/>
</dbReference>
<evidence type="ECO:0000259" key="4">
    <source>
        <dbReference type="PROSITE" id="PS50002"/>
    </source>
</evidence>
<feature type="domain" description="Rho-GAP" evidence="5">
    <location>
        <begin position="63"/>
        <end position="250"/>
    </location>
</feature>
<dbReference type="RefSeq" id="NP_001293638.1">
    <property type="nucleotide sequence ID" value="NM_001306709.1"/>
</dbReference>
<comment type="interaction">
    <interactant intactId="EBI-2315635">
        <id>Q8MPT2</id>
    </interactant>
    <interactant intactId="EBI-316236">
        <id>Q19289</id>
        <label>ifb-1</label>
    </interactant>
    <organismsDiffer>false</organismsDiffer>
    <experiments>5</experiments>
</comment>
<dbReference type="SUPFAM" id="SSF48350">
    <property type="entry name" value="GTPase activation domain, GAP"/>
    <property type="match status" value="1"/>
</dbReference>
<dbReference type="CDD" id="cd04374">
    <property type="entry name" value="RhoGAP_Graf"/>
    <property type="match status" value="1"/>
</dbReference>
<dbReference type="ExpressionAtlas" id="Q8MPT2">
    <property type="expression patterns" value="baseline and differential"/>
</dbReference>
<dbReference type="OrthoDB" id="3183924at2759"/>
<comment type="interaction">
    <interactant intactId="EBI-2315635">
        <id>Q8MPT2</id>
    </interactant>
    <interactant intactId="EBI-2317438">
        <id>Q20357</id>
        <label>hum-10</label>
    </interactant>
    <organismsDiffer>false</organismsDiffer>
    <experiments>4</experiments>
</comment>
<evidence type="ECO:0000256" key="2">
    <source>
        <dbReference type="PROSITE-ProRule" id="PRU00192"/>
    </source>
</evidence>
<dbReference type="SMR" id="Q8MPT2"/>
<accession>Q8MPT2</accession>
<comment type="interaction">
    <interactant intactId="EBI-2315635">
        <id>Q8MPT2</id>
    </interactant>
    <interactant intactId="EBI-327570">
        <id>Q95ZV9</id>
        <label>CELE_F08F8.9</label>
    </interactant>
    <organismsDiffer>false</organismsDiffer>
    <experiments>5</experiments>
</comment>
<comment type="interaction">
    <interactant intactId="EBI-2315635">
        <id>Q8MPT2</id>
    </interactant>
    <interactant intactId="EBI-312549">
        <id>Q93637</id>
        <label>hpo-34</label>
    </interactant>
    <organismsDiffer>false</organismsDiffer>
    <experiments>5</experiments>
</comment>
<dbReference type="PANTHER" id="PTHR12552:SF1">
    <property type="entry name" value="RHO GTPASE-ACTIVATING PROTEIN GRAF"/>
    <property type="match status" value="1"/>
</dbReference>
<dbReference type="EMBL" id="BX284603">
    <property type="protein sequence ID" value="CCD69974.1"/>
    <property type="molecule type" value="Genomic_DNA"/>
</dbReference>
<keyword evidence="1 2" id="KW-0728">SH3 domain</keyword>
<comment type="interaction">
    <interactant intactId="EBI-2315635">
        <id>Q8MPT2</id>
    </interactant>
    <interactant intactId="EBI-2006306">
        <id>O01299</id>
        <label>CELE_F09C8.2</label>
    </interactant>
    <organismsDiffer>false</organismsDiffer>
    <experiments>3</experiments>
</comment>
<dbReference type="CDD" id="cd11882">
    <property type="entry name" value="SH3_GRAF-like"/>
    <property type="match status" value="1"/>
</dbReference>
<dbReference type="InterPro" id="IPR008936">
    <property type="entry name" value="Rho_GTPase_activation_prot"/>
</dbReference>
<evidence type="ECO:0000259" key="5">
    <source>
        <dbReference type="PROSITE" id="PS50238"/>
    </source>
</evidence>
<comment type="interaction">
    <interactant intactId="EBI-2315635">
        <id>Q8MPT2</id>
    </interactant>
    <interactant intactId="EBI-2315670">
        <id>Q19418</id>
        <label>ztf-2</label>
    </interactant>
    <organismsDiffer>false</organismsDiffer>
    <experiments>3</experiments>
</comment>
<dbReference type="PANTHER" id="PTHR12552">
    <property type="entry name" value="OLIGOPHRENIN 1"/>
    <property type="match status" value="1"/>
</dbReference>
<comment type="interaction">
    <interactant intactId="EBI-2315635">
        <id>Q8MPT2</id>
    </interactant>
    <interactant intactId="EBI-2315656">
        <id>H2KZV4</id>
        <label>F23H11.4</label>
    </interactant>
    <organismsDiffer>false</organismsDiffer>
    <experiments>4</experiments>
</comment>
<dbReference type="InterPro" id="IPR047234">
    <property type="entry name" value="GRAF_fam"/>
</dbReference>
<gene>
    <name evidence="6" type="ORF">CELE_T04C9.1</name>
    <name evidence="6 8" type="ORF">T04C9.1</name>
</gene>
<comment type="interaction">
    <interactant intactId="EBI-2315635">
        <id>Q8MPT2</id>
    </interactant>
    <interactant intactId="EBI-328046">
        <id>G5EBF5</id>
        <label>rde-4</label>
    </interactant>
    <organismsDiffer>false</organismsDiffer>
    <experiments>4</experiments>
</comment>
<dbReference type="AlphaFoldDB" id="Q8MPT2"/>
<dbReference type="PROSITE" id="PS50002">
    <property type="entry name" value="SH3"/>
    <property type="match status" value="1"/>
</dbReference>
<comment type="interaction">
    <interactant intactId="EBI-2315635">
        <id>Q8MPT2</id>
    </interactant>
    <interactant intactId="EBI-319539">
        <id>H2KZH5</id>
        <label>toe-2</label>
    </interactant>
    <organismsDiffer>false</organismsDiffer>
    <experiments>7</experiments>
</comment>
<name>Q8MPT2_CAEEL</name>
<protein>
    <submittedName>
        <fullName evidence="6">SH3 domain-containing protein</fullName>
    </submittedName>
</protein>
<keyword evidence="7" id="KW-1185">Reference proteome</keyword>